<accession>A0A198AK56</accession>
<gene>
    <name evidence="1" type="ORF">A8708_31020</name>
</gene>
<protein>
    <submittedName>
        <fullName evidence="1">Uncharacterized protein</fullName>
    </submittedName>
</protein>
<organism evidence="1 2">
    <name type="scientific">Paenibacillus oryzisoli</name>
    <dbReference type="NCBI Taxonomy" id="1850517"/>
    <lineage>
        <taxon>Bacteria</taxon>
        <taxon>Bacillati</taxon>
        <taxon>Bacillota</taxon>
        <taxon>Bacilli</taxon>
        <taxon>Bacillales</taxon>
        <taxon>Paenibacillaceae</taxon>
        <taxon>Paenibacillus</taxon>
    </lineage>
</organism>
<keyword evidence="2" id="KW-1185">Reference proteome</keyword>
<reference evidence="1 2" key="1">
    <citation type="submission" date="2016-05" db="EMBL/GenBank/DDBJ databases">
        <title>Paenibacillus sp. 1ZS3-15 nov., isolated from the rhizosphere soil.</title>
        <authorList>
            <person name="Zhang X.X."/>
            <person name="Zhang J."/>
        </authorList>
    </citation>
    <scope>NUCLEOTIDE SEQUENCE [LARGE SCALE GENOMIC DNA]</scope>
    <source>
        <strain evidence="1 2">1ZS3-15</strain>
    </source>
</reference>
<dbReference type="STRING" id="1850517.A8708_31020"/>
<dbReference type="AlphaFoldDB" id="A0A198AK56"/>
<proteinExistence type="predicted"/>
<dbReference type="EMBL" id="LYPB01000049">
    <property type="protein sequence ID" value="OAS21308.1"/>
    <property type="molecule type" value="Genomic_DNA"/>
</dbReference>
<comment type="caution">
    <text evidence="1">The sequence shown here is derived from an EMBL/GenBank/DDBJ whole genome shotgun (WGS) entry which is preliminary data.</text>
</comment>
<evidence type="ECO:0000313" key="1">
    <source>
        <dbReference type="EMBL" id="OAS21308.1"/>
    </source>
</evidence>
<dbReference type="Proteomes" id="UP000078454">
    <property type="component" value="Unassembled WGS sequence"/>
</dbReference>
<sequence length="65" mass="7276">MLPDEVDVDLEPLDDVVPLVFDPLTEEPVVPDFVVDDLFEFEVKVPLPLEVVGALVVERFVKELG</sequence>
<evidence type="ECO:0000313" key="2">
    <source>
        <dbReference type="Proteomes" id="UP000078454"/>
    </source>
</evidence>
<name>A0A198AK56_9BACL</name>